<dbReference type="PANTHER" id="PTHR11468">
    <property type="entry name" value="GLYCOGEN PHOSPHORYLASE"/>
    <property type="match status" value="1"/>
</dbReference>
<dbReference type="InterPro" id="IPR000811">
    <property type="entry name" value="Glyco_trans_35"/>
</dbReference>
<dbReference type="EC" id="2.4.1.1" evidence="11"/>
<reference evidence="12 13" key="1">
    <citation type="journal article" date="2007" name="Proc. Natl. Acad. Sci. U.S.A.">
        <title>The genome of Syntrophus aciditrophicus: life at the thermodynamic limit of microbial growth.</title>
        <authorList>
            <person name="McInerney M.J."/>
            <person name="Rohlin L."/>
            <person name="Mouttaki H."/>
            <person name="Kim U."/>
            <person name="Krupp R.S."/>
            <person name="Rios-Hernandez L."/>
            <person name="Sieber J."/>
            <person name="Struchtemeyer C.G."/>
            <person name="Bhattacharyya A."/>
            <person name="Campbell J.W."/>
            <person name="Gunsalus R.P."/>
        </authorList>
    </citation>
    <scope>NUCLEOTIDE SEQUENCE [LARGE SCALE GENOMIC DNA]</scope>
    <source>
        <strain evidence="12 13">SB</strain>
    </source>
</reference>
<evidence type="ECO:0000256" key="5">
    <source>
        <dbReference type="ARBA" id="ARBA00022676"/>
    </source>
</evidence>
<dbReference type="KEGG" id="sat:SYN_00231"/>
<keyword evidence="5 11" id="KW-0328">Glycosyltransferase</keyword>
<dbReference type="InterPro" id="IPR035090">
    <property type="entry name" value="Pyridoxal_P_attach_site"/>
</dbReference>
<protein>
    <recommendedName>
        <fullName evidence="11">Alpha-1,4 glucan phosphorylase</fullName>
        <ecNumber evidence="11">2.4.1.1</ecNumber>
    </recommendedName>
</protein>
<keyword evidence="7 10" id="KW-0663">Pyridoxal phosphate</keyword>
<evidence type="ECO:0000313" key="13">
    <source>
        <dbReference type="Proteomes" id="UP000001933"/>
    </source>
</evidence>
<organism evidence="12 13">
    <name type="scientific">Syntrophus aciditrophicus (strain SB)</name>
    <dbReference type="NCBI Taxonomy" id="56780"/>
    <lineage>
        <taxon>Bacteria</taxon>
        <taxon>Pseudomonadati</taxon>
        <taxon>Thermodesulfobacteriota</taxon>
        <taxon>Syntrophia</taxon>
        <taxon>Syntrophales</taxon>
        <taxon>Syntrophaceae</taxon>
        <taxon>Syntrophus</taxon>
    </lineage>
</organism>
<evidence type="ECO:0000256" key="4">
    <source>
        <dbReference type="ARBA" id="ARBA00022600"/>
    </source>
</evidence>
<evidence type="ECO:0000256" key="11">
    <source>
        <dbReference type="RuleBase" id="RU000587"/>
    </source>
</evidence>
<dbReference type="GO" id="GO:0005737">
    <property type="term" value="C:cytoplasm"/>
    <property type="evidence" value="ECO:0007669"/>
    <property type="project" value="TreeGrafter"/>
</dbReference>
<comment type="function">
    <text evidence="11">Allosteric enzyme that catalyzes the rate-limiting step in glycogen catabolism, the phosphorolytic cleavage of glycogen to produce glucose-1-phosphate, and plays a central role in maintaining cellular and organismal glucose homeostasis.</text>
</comment>
<dbReference type="GO" id="GO:0005980">
    <property type="term" value="P:glycogen catabolic process"/>
    <property type="evidence" value="ECO:0007669"/>
    <property type="project" value="TreeGrafter"/>
</dbReference>
<dbReference type="eggNOG" id="COG0058">
    <property type="taxonomic scope" value="Bacteria"/>
</dbReference>
<evidence type="ECO:0000256" key="9">
    <source>
        <dbReference type="ARBA" id="ARBA00025174"/>
    </source>
</evidence>
<dbReference type="CDD" id="cd04300">
    <property type="entry name" value="GT35_Glycogen_Phosphorylase"/>
    <property type="match status" value="1"/>
</dbReference>
<evidence type="ECO:0000256" key="10">
    <source>
        <dbReference type="PIRSR" id="PIRSR000460-1"/>
    </source>
</evidence>
<evidence type="ECO:0000256" key="2">
    <source>
        <dbReference type="ARBA" id="ARBA00001933"/>
    </source>
</evidence>
<keyword evidence="4" id="KW-0321">Glycogen metabolism</keyword>
<feature type="modified residue" description="N6-(pyridoxal phosphate)lysine" evidence="10">
    <location>
        <position position="684"/>
    </location>
</feature>
<dbReference type="STRING" id="56780.SYN_00231"/>
<comment type="function">
    <text evidence="9">Phosphorylase is an important allosteric enzyme in carbohydrate metabolism. Enzymes from different sources differ in their regulatory mechanisms and in their natural substrates. However, all known phosphorylases share catalytic and structural properties.</text>
</comment>
<keyword evidence="8 11" id="KW-0119">Carbohydrate metabolism</keyword>
<name>Q2LXZ0_SYNAS</name>
<gene>
    <name evidence="12" type="ORF">SYN_00231</name>
</gene>
<dbReference type="AlphaFoldDB" id="Q2LXZ0"/>
<evidence type="ECO:0000313" key="12">
    <source>
        <dbReference type="EMBL" id="ABC78952.1"/>
    </source>
</evidence>
<evidence type="ECO:0000256" key="1">
    <source>
        <dbReference type="ARBA" id="ARBA00001275"/>
    </source>
</evidence>
<keyword evidence="13" id="KW-1185">Reference proteome</keyword>
<dbReference type="Pfam" id="PF00343">
    <property type="entry name" value="Phosphorylase"/>
    <property type="match status" value="1"/>
</dbReference>
<evidence type="ECO:0000256" key="8">
    <source>
        <dbReference type="ARBA" id="ARBA00023277"/>
    </source>
</evidence>
<proteinExistence type="inferred from homology"/>
<dbReference type="InParanoid" id="Q2LXZ0"/>
<dbReference type="GO" id="GO:0030170">
    <property type="term" value="F:pyridoxal phosphate binding"/>
    <property type="evidence" value="ECO:0007669"/>
    <property type="project" value="InterPro"/>
</dbReference>
<evidence type="ECO:0000256" key="7">
    <source>
        <dbReference type="ARBA" id="ARBA00022898"/>
    </source>
</evidence>
<sequence length="839" mass="96611">MIDKFTDRPHNVLNNTLQDLLMKPDYLQSSKSSLKASMDYHLRCSLCKEASSKECRDLFLATAFSLRDQMTEKILETERRYQQAKAKRVYYLSMEFLIGRLLGDALHNLGLIDVCRNVLADAGIDIEEVQEQENDAGLGNGGLGRLAACFLDSMATLSIAGFGYGIHYEYGLFKQEIDNGYQKEKPDNWLAEFNPWEIKRTDEKCIVPIYGRIEHFQDRAGDYNPMWLDWKVIMGIPFDTPVVGYGGKTVNWLRLYGAGSSTDFDIQIFNEGDYFRAVEQKVASETITKMLYPLDTLKSGKELRLVQEYFLVACSLRDIVRRYLKDHENFDRFPHAVAIQMNDTHPSLAVAELMRLLVDEYALPWDHAWELTQKTLAYTNHTILSEALEKWPVSLLEQVIPRHLQIIYEINARFLQKVTYLHPGNVDLLRRMSLIEEGENKQVRMAHLAMVGSHSINGVSALHTDILKKNNFADFHAMWPDRFVNITNGITQRRWLLKANPQLAQLISKTIGDAWITDLSQLKRLEPYADEPAFQKEFRKIKLANKERLGGTISRTAWITVNPESLFDVHVKRIHEYKRQLLKVMHIIYEYLRIIRGEKKHTVARTFIFAGKAAPGYWVAKQMIKLIHNVGQVINSDKRVQDALKIVFLPDYRVSLAEKIIPAADLSEQISMAGTEASGTGNMKFMLNGALTAGTLDGANVEMLEEVGAENIFIFGLKAEEIAEMERKSSYRPTEYYHRHPEIRLVIDAFRDNVFSPSEPGLFQWIYHRFMNEEDYYFHLPDFISYIRVQEKIEKEYRNTASWTKKAILNIARSGKFSSDRAVSEYAGLIWNTESVKEG</sequence>
<dbReference type="PANTHER" id="PTHR11468:SF3">
    <property type="entry name" value="GLYCOGEN PHOSPHORYLASE, LIVER FORM"/>
    <property type="match status" value="1"/>
</dbReference>
<evidence type="ECO:0000256" key="3">
    <source>
        <dbReference type="ARBA" id="ARBA00006047"/>
    </source>
</evidence>
<keyword evidence="6 11" id="KW-0808">Transferase</keyword>
<dbReference type="SUPFAM" id="SSF53756">
    <property type="entry name" value="UDP-Glycosyltransferase/glycogen phosphorylase"/>
    <property type="match status" value="1"/>
</dbReference>
<dbReference type="HOGENOM" id="CLU_010198_1_1_7"/>
<dbReference type="EMBL" id="CP000252">
    <property type="protein sequence ID" value="ABC78952.1"/>
    <property type="molecule type" value="Genomic_DNA"/>
</dbReference>
<dbReference type="FunFam" id="3.40.50.2000:FF:000002">
    <property type="entry name" value="Alpha-1,4 glucan phosphorylase"/>
    <property type="match status" value="1"/>
</dbReference>
<dbReference type="InterPro" id="IPR011833">
    <property type="entry name" value="Glycg_phsphrylas"/>
</dbReference>
<dbReference type="Gene3D" id="3.40.50.2000">
    <property type="entry name" value="Glycogen Phosphorylase B"/>
    <property type="match status" value="2"/>
</dbReference>
<evidence type="ECO:0000256" key="6">
    <source>
        <dbReference type="ARBA" id="ARBA00022679"/>
    </source>
</evidence>
<dbReference type="FunFam" id="3.40.50.2000:FF:000005">
    <property type="entry name" value="Alpha-1,4 glucan phosphorylase"/>
    <property type="match status" value="1"/>
</dbReference>
<comment type="cofactor">
    <cofactor evidence="2 11">
        <name>pyridoxal 5'-phosphate</name>
        <dbReference type="ChEBI" id="CHEBI:597326"/>
    </cofactor>
</comment>
<dbReference type="PIRSF" id="PIRSF000460">
    <property type="entry name" value="Pprylas_GlgP"/>
    <property type="match status" value="1"/>
</dbReference>
<dbReference type="NCBIfam" id="TIGR02093">
    <property type="entry name" value="P_ylase"/>
    <property type="match status" value="1"/>
</dbReference>
<dbReference type="Proteomes" id="UP000001933">
    <property type="component" value="Chromosome"/>
</dbReference>
<dbReference type="GO" id="GO:0008184">
    <property type="term" value="F:glycogen phosphorylase activity"/>
    <property type="evidence" value="ECO:0007669"/>
    <property type="project" value="InterPro"/>
</dbReference>
<dbReference type="PROSITE" id="PS00102">
    <property type="entry name" value="PHOSPHORYLASE"/>
    <property type="match status" value="1"/>
</dbReference>
<comment type="similarity">
    <text evidence="3 11">Belongs to the glycogen phosphorylase family.</text>
</comment>
<dbReference type="CAZy" id="GT35">
    <property type="family name" value="Glycosyltransferase Family 35"/>
</dbReference>
<accession>Q2LXZ0</accession>
<comment type="catalytic activity">
    <reaction evidence="1 11">
        <text>[(1-&gt;4)-alpha-D-glucosyl](n) + phosphate = [(1-&gt;4)-alpha-D-glucosyl](n-1) + alpha-D-glucose 1-phosphate</text>
        <dbReference type="Rhea" id="RHEA:41732"/>
        <dbReference type="Rhea" id="RHEA-COMP:9584"/>
        <dbReference type="Rhea" id="RHEA-COMP:9586"/>
        <dbReference type="ChEBI" id="CHEBI:15444"/>
        <dbReference type="ChEBI" id="CHEBI:43474"/>
        <dbReference type="ChEBI" id="CHEBI:58601"/>
        <dbReference type="EC" id="2.4.1.1"/>
    </reaction>
</comment>